<dbReference type="AlphaFoldDB" id="A0A285E9H5"/>
<evidence type="ECO:0000256" key="2">
    <source>
        <dbReference type="ARBA" id="ARBA00023125"/>
    </source>
</evidence>
<evidence type="ECO:0000256" key="1">
    <source>
        <dbReference type="ARBA" id="ARBA00023015"/>
    </source>
</evidence>
<proteinExistence type="predicted"/>
<gene>
    <name evidence="6" type="ORF">SAMN06893097_101665</name>
</gene>
<dbReference type="PROSITE" id="PS50977">
    <property type="entry name" value="HTH_TETR_2"/>
    <property type="match status" value="1"/>
</dbReference>
<dbReference type="Gene3D" id="1.10.357.10">
    <property type="entry name" value="Tetracycline Repressor, domain 2"/>
    <property type="match status" value="1"/>
</dbReference>
<dbReference type="RefSeq" id="WP_097204329.1">
    <property type="nucleotide sequence ID" value="NZ_JACHXB010000001.1"/>
</dbReference>
<evidence type="ECO:0000313" key="7">
    <source>
        <dbReference type="Proteomes" id="UP000219514"/>
    </source>
</evidence>
<dbReference type="PANTHER" id="PTHR30055:SF234">
    <property type="entry name" value="HTH-TYPE TRANSCRIPTIONAL REGULATOR BETI"/>
    <property type="match status" value="1"/>
</dbReference>
<dbReference type="Pfam" id="PF00440">
    <property type="entry name" value="TetR_N"/>
    <property type="match status" value="1"/>
</dbReference>
<keyword evidence="7" id="KW-1185">Reference proteome</keyword>
<dbReference type="SUPFAM" id="SSF46689">
    <property type="entry name" value="Homeodomain-like"/>
    <property type="match status" value="1"/>
</dbReference>
<reference evidence="6 7" key="1">
    <citation type="submission" date="2017-09" db="EMBL/GenBank/DDBJ databases">
        <authorList>
            <person name="Ehlers B."/>
            <person name="Leendertz F.H."/>
        </authorList>
    </citation>
    <scope>NUCLEOTIDE SEQUENCE [LARGE SCALE GENOMIC DNA]</scope>
    <source>
        <strain evidence="6 7">DSM 46844</strain>
    </source>
</reference>
<feature type="DNA-binding region" description="H-T-H motif" evidence="4">
    <location>
        <begin position="21"/>
        <end position="40"/>
    </location>
</feature>
<accession>A0A285E9H5</accession>
<dbReference type="GO" id="GO:0003700">
    <property type="term" value="F:DNA-binding transcription factor activity"/>
    <property type="evidence" value="ECO:0007669"/>
    <property type="project" value="TreeGrafter"/>
</dbReference>
<dbReference type="Proteomes" id="UP000219514">
    <property type="component" value="Unassembled WGS sequence"/>
</dbReference>
<evidence type="ECO:0000259" key="5">
    <source>
        <dbReference type="PROSITE" id="PS50977"/>
    </source>
</evidence>
<keyword evidence="2 4" id="KW-0238">DNA-binding</keyword>
<keyword evidence="3" id="KW-0804">Transcription</keyword>
<dbReference type="PANTHER" id="PTHR30055">
    <property type="entry name" value="HTH-TYPE TRANSCRIPTIONAL REGULATOR RUTR"/>
    <property type="match status" value="1"/>
</dbReference>
<dbReference type="EMBL" id="OBDO01000001">
    <property type="protein sequence ID" value="SNX94864.1"/>
    <property type="molecule type" value="Genomic_DNA"/>
</dbReference>
<sequence>MPEQSLLSRAAEVLSTAPTASMDEIAAAAGISRATLFRRYPNRQVLVSAVARAAAEAYVVATDAARLEEGPPDDAVRRLIAALVPLGLRFGLLTSQPLDELVEKDLLTLVHDSDEQLRELVRRGQEDGVFRVDLSAEWVVIMVTWLLVGGADGVRLGQLAEREVERLVTETVLSALRRPHSQR</sequence>
<dbReference type="InterPro" id="IPR036271">
    <property type="entry name" value="Tet_transcr_reg_TetR-rel_C_sf"/>
</dbReference>
<evidence type="ECO:0000256" key="4">
    <source>
        <dbReference type="PROSITE-ProRule" id="PRU00335"/>
    </source>
</evidence>
<dbReference type="InterPro" id="IPR001647">
    <property type="entry name" value="HTH_TetR"/>
</dbReference>
<feature type="domain" description="HTH tetR-type" evidence="5">
    <location>
        <begin position="1"/>
        <end position="58"/>
    </location>
</feature>
<dbReference type="OrthoDB" id="3869819at2"/>
<dbReference type="SUPFAM" id="SSF48498">
    <property type="entry name" value="Tetracyclin repressor-like, C-terminal domain"/>
    <property type="match status" value="1"/>
</dbReference>
<dbReference type="InterPro" id="IPR050109">
    <property type="entry name" value="HTH-type_TetR-like_transc_reg"/>
</dbReference>
<keyword evidence="1" id="KW-0805">Transcription regulation</keyword>
<dbReference type="GO" id="GO:0000976">
    <property type="term" value="F:transcription cis-regulatory region binding"/>
    <property type="evidence" value="ECO:0007669"/>
    <property type="project" value="TreeGrafter"/>
</dbReference>
<organism evidence="6 7">
    <name type="scientific">Geodermatophilus sabuli</name>
    <dbReference type="NCBI Taxonomy" id="1564158"/>
    <lineage>
        <taxon>Bacteria</taxon>
        <taxon>Bacillati</taxon>
        <taxon>Actinomycetota</taxon>
        <taxon>Actinomycetes</taxon>
        <taxon>Geodermatophilales</taxon>
        <taxon>Geodermatophilaceae</taxon>
        <taxon>Geodermatophilus</taxon>
    </lineage>
</organism>
<dbReference type="InterPro" id="IPR009057">
    <property type="entry name" value="Homeodomain-like_sf"/>
</dbReference>
<evidence type="ECO:0000256" key="3">
    <source>
        <dbReference type="ARBA" id="ARBA00023163"/>
    </source>
</evidence>
<name>A0A285E9H5_9ACTN</name>
<protein>
    <submittedName>
        <fullName evidence="6">Transcriptional regulator, TetR family</fullName>
    </submittedName>
</protein>
<evidence type="ECO:0000313" key="6">
    <source>
        <dbReference type="EMBL" id="SNX94864.1"/>
    </source>
</evidence>